<evidence type="ECO:0000313" key="12">
    <source>
        <dbReference type="RefSeq" id="XP_021863482.1"/>
    </source>
</evidence>
<dbReference type="Proteomes" id="UP000813463">
    <property type="component" value="Chromosome 1"/>
</dbReference>
<feature type="binding site" description="axial binding residue" evidence="8">
    <location>
        <position position="443"/>
    </location>
    <ligand>
        <name>heme</name>
        <dbReference type="ChEBI" id="CHEBI:30413"/>
    </ligand>
    <ligandPart>
        <name>Fe</name>
        <dbReference type="ChEBI" id="CHEBI:18248"/>
    </ligandPart>
</feature>
<dbReference type="GO" id="GO:0016705">
    <property type="term" value="F:oxidoreductase activity, acting on paired donors, with incorporation or reduction of molecular oxygen"/>
    <property type="evidence" value="ECO:0007669"/>
    <property type="project" value="InterPro"/>
</dbReference>
<dbReference type="InterPro" id="IPR002401">
    <property type="entry name" value="Cyt_P450_E_grp-I"/>
</dbReference>
<keyword evidence="3 8" id="KW-0349">Heme</keyword>
<comment type="cofactor">
    <cofactor evidence="1 8">
        <name>heme</name>
        <dbReference type="ChEBI" id="CHEBI:30413"/>
    </cofactor>
</comment>
<dbReference type="FunFam" id="1.10.630.10:FF:000011">
    <property type="entry name" value="Cytochrome P450 83B1"/>
    <property type="match status" value="1"/>
</dbReference>
<dbReference type="InterPro" id="IPR036396">
    <property type="entry name" value="Cyt_P450_sf"/>
</dbReference>
<comment type="similarity">
    <text evidence="2 9">Belongs to the cytochrome P450 family.</text>
</comment>
<dbReference type="PANTHER" id="PTHR47955:SF19">
    <property type="entry name" value="CYTOCHROME P450 71A9-LIKE ISOFORM X1"/>
    <property type="match status" value="1"/>
</dbReference>
<dbReference type="SUPFAM" id="SSF48264">
    <property type="entry name" value="Cytochrome P450"/>
    <property type="match status" value="1"/>
</dbReference>
<evidence type="ECO:0000256" key="7">
    <source>
        <dbReference type="ARBA" id="ARBA00023033"/>
    </source>
</evidence>
<organism evidence="11 12">
    <name type="scientific">Spinacia oleracea</name>
    <name type="common">Spinach</name>
    <dbReference type="NCBI Taxonomy" id="3562"/>
    <lineage>
        <taxon>Eukaryota</taxon>
        <taxon>Viridiplantae</taxon>
        <taxon>Streptophyta</taxon>
        <taxon>Embryophyta</taxon>
        <taxon>Tracheophyta</taxon>
        <taxon>Spermatophyta</taxon>
        <taxon>Magnoliopsida</taxon>
        <taxon>eudicotyledons</taxon>
        <taxon>Gunneridae</taxon>
        <taxon>Pentapetalae</taxon>
        <taxon>Caryophyllales</taxon>
        <taxon>Chenopodiaceae</taxon>
        <taxon>Chenopodioideae</taxon>
        <taxon>Anserineae</taxon>
        <taxon>Spinacia</taxon>
    </lineage>
</organism>
<evidence type="ECO:0000256" key="8">
    <source>
        <dbReference type="PIRSR" id="PIRSR602401-1"/>
    </source>
</evidence>
<dbReference type="OrthoDB" id="2789670at2759"/>
<evidence type="ECO:0000256" key="2">
    <source>
        <dbReference type="ARBA" id="ARBA00010617"/>
    </source>
</evidence>
<protein>
    <submittedName>
        <fullName evidence="12">Cytochrome P450 71A9-like isoform X1</fullName>
    </submittedName>
</protein>
<evidence type="ECO:0000256" key="10">
    <source>
        <dbReference type="SAM" id="Phobius"/>
    </source>
</evidence>
<reference evidence="12" key="2">
    <citation type="submission" date="2025-08" db="UniProtKB">
        <authorList>
            <consortium name="RefSeq"/>
        </authorList>
    </citation>
    <scope>IDENTIFICATION</scope>
    <source>
        <tissue evidence="12">Leaf</tissue>
    </source>
</reference>
<keyword evidence="5 9" id="KW-0560">Oxidoreductase</keyword>
<evidence type="ECO:0000256" key="9">
    <source>
        <dbReference type="RuleBase" id="RU000461"/>
    </source>
</evidence>
<keyword evidence="7 9" id="KW-0503">Monooxygenase</keyword>
<dbReference type="Pfam" id="PF00067">
    <property type="entry name" value="p450"/>
    <property type="match status" value="1"/>
</dbReference>
<keyword evidence="10" id="KW-0812">Transmembrane</keyword>
<dbReference type="AlphaFoldDB" id="A0A9R0J944"/>
<feature type="transmembrane region" description="Helical" evidence="10">
    <location>
        <begin position="6"/>
        <end position="24"/>
    </location>
</feature>
<sequence length="504" mass="57185">MDFQPSLWSIFIFAIPLILLILLYKTPKEMQQKKLPPSPRKLPILGNLHQLFGDLPHICLQNLAKKHGPLMLLQLGSIPTLVISSAEVAGKIFKPHDLIFSGRPGLYAAKRLSYEFNDISFAPYGEYWREVRKIAILELLSTKRVNSFQPVRKEEVNTVIESITRTSNINLSELMLSLANNVICRVAYGKKFDGTNKAKNYEILKETQRLLGELNVADFYPWFGWFFNKVNGVDARLEKNFKELDEFYDEVIQEHVDGSRNYGEDDEDFVDVLLKLQKDPNQTIALNNDQIKGIITDMFIAGSDTSAATLVWIMSELMKNPTIMKKAQDEVRQIVKDKQRVEESDLPKFNYLKLVIKETLRLHPPVPLLVPRETTATCTIIGGYEIPAKTRVIINAKAIAMDPNVWHNPGPNVFEPERFLNSSIDYKGHDFELIPFGVGRRGCPGISFAVLLVELVLANLLFCFDWSLPEGVTRDDIDMVEAVGLTTHKKNPLLLLATPTTTNM</sequence>
<dbReference type="GO" id="GO:0004497">
    <property type="term" value="F:monooxygenase activity"/>
    <property type="evidence" value="ECO:0007669"/>
    <property type="project" value="UniProtKB-KW"/>
</dbReference>
<dbReference type="PROSITE" id="PS00086">
    <property type="entry name" value="CYTOCHROME_P450"/>
    <property type="match status" value="1"/>
</dbReference>
<dbReference type="KEGG" id="soe:110802338"/>
<evidence type="ECO:0000313" key="11">
    <source>
        <dbReference type="Proteomes" id="UP000813463"/>
    </source>
</evidence>
<accession>A0A9R0J944</accession>
<dbReference type="PANTHER" id="PTHR47955">
    <property type="entry name" value="CYTOCHROME P450 FAMILY 71 PROTEIN"/>
    <property type="match status" value="1"/>
</dbReference>
<dbReference type="PRINTS" id="PR00385">
    <property type="entry name" value="P450"/>
</dbReference>
<gene>
    <name evidence="12" type="primary">LOC110802338</name>
</gene>
<keyword evidence="6 8" id="KW-0408">Iron</keyword>
<name>A0A9R0J944_SPIOL</name>
<evidence type="ECO:0000256" key="3">
    <source>
        <dbReference type="ARBA" id="ARBA00022617"/>
    </source>
</evidence>
<dbReference type="Gene3D" id="1.10.630.10">
    <property type="entry name" value="Cytochrome P450"/>
    <property type="match status" value="1"/>
</dbReference>
<dbReference type="GeneID" id="110802338"/>
<evidence type="ECO:0000256" key="4">
    <source>
        <dbReference type="ARBA" id="ARBA00022723"/>
    </source>
</evidence>
<evidence type="ECO:0000256" key="1">
    <source>
        <dbReference type="ARBA" id="ARBA00001971"/>
    </source>
</evidence>
<keyword evidence="4 8" id="KW-0479">Metal-binding</keyword>
<dbReference type="InterPro" id="IPR017972">
    <property type="entry name" value="Cyt_P450_CS"/>
</dbReference>
<dbReference type="InterPro" id="IPR001128">
    <property type="entry name" value="Cyt_P450"/>
</dbReference>
<dbReference type="RefSeq" id="XP_021863482.1">
    <property type="nucleotide sequence ID" value="XM_022007790.2"/>
</dbReference>
<keyword evidence="11" id="KW-1185">Reference proteome</keyword>
<keyword evidence="10" id="KW-1133">Transmembrane helix</keyword>
<dbReference type="PRINTS" id="PR00463">
    <property type="entry name" value="EP450I"/>
</dbReference>
<dbReference type="CDD" id="cd11072">
    <property type="entry name" value="CYP71-like"/>
    <property type="match status" value="1"/>
</dbReference>
<dbReference type="GO" id="GO:0005506">
    <property type="term" value="F:iron ion binding"/>
    <property type="evidence" value="ECO:0007669"/>
    <property type="project" value="InterPro"/>
</dbReference>
<evidence type="ECO:0000256" key="6">
    <source>
        <dbReference type="ARBA" id="ARBA00023004"/>
    </source>
</evidence>
<dbReference type="GO" id="GO:0020037">
    <property type="term" value="F:heme binding"/>
    <property type="evidence" value="ECO:0007669"/>
    <property type="project" value="InterPro"/>
</dbReference>
<evidence type="ECO:0000256" key="5">
    <source>
        <dbReference type="ARBA" id="ARBA00023002"/>
    </source>
</evidence>
<reference evidence="11" key="1">
    <citation type="journal article" date="2021" name="Nat. Commun.">
        <title>Genomic analyses provide insights into spinach domestication and the genetic basis of agronomic traits.</title>
        <authorList>
            <person name="Cai X."/>
            <person name="Sun X."/>
            <person name="Xu C."/>
            <person name="Sun H."/>
            <person name="Wang X."/>
            <person name="Ge C."/>
            <person name="Zhang Z."/>
            <person name="Wang Q."/>
            <person name="Fei Z."/>
            <person name="Jiao C."/>
            <person name="Wang Q."/>
        </authorList>
    </citation>
    <scope>NUCLEOTIDE SEQUENCE [LARGE SCALE GENOMIC DNA]</scope>
    <source>
        <strain evidence="11">cv. Varoflay</strain>
    </source>
</reference>
<keyword evidence="10" id="KW-0472">Membrane</keyword>
<proteinExistence type="inferred from homology"/>